<evidence type="ECO:0000313" key="6">
    <source>
        <dbReference type="Proteomes" id="UP001168821"/>
    </source>
</evidence>
<dbReference type="InterPro" id="IPR031311">
    <property type="entry name" value="CHIT_BIND_RR_consensus"/>
</dbReference>
<dbReference type="Pfam" id="PF00379">
    <property type="entry name" value="Chitin_bind_4"/>
    <property type="match status" value="1"/>
</dbReference>
<feature type="region of interest" description="Disordered" evidence="3">
    <location>
        <begin position="33"/>
        <end position="85"/>
    </location>
</feature>
<dbReference type="InterPro" id="IPR000618">
    <property type="entry name" value="Insect_cuticle"/>
</dbReference>
<comment type="caution">
    <text evidence="5">The sequence shown here is derived from an EMBL/GenBank/DDBJ whole genome shotgun (WGS) entry which is preliminary data.</text>
</comment>
<gene>
    <name evidence="5" type="ORF">Zmor_013663</name>
</gene>
<dbReference type="GO" id="GO:0062129">
    <property type="term" value="C:chitin-based extracellular matrix"/>
    <property type="evidence" value="ECO:0007669"/>
    <property type="project" value="TreeGrafter"/>
</dbReference>
<accession>A0AA38IHR8</accession>
<organism evidence="5 6">
    <name type="scientific">Zophobas morio</name>
    <dbReference type="NCBI Taxonomy" id="2755281"/>
    <lineage>
        <taxon>Eukaryota</taxon>
        <taxon>Metazoa</taxon>
        <taxon>Ecdysozoa</taxon>
        <taxon>Arthropoda</taxon>
        <taxon>Hexapoda</taxon>
        <taxon>Insecta</taxon>
        <taxon>Pterygota</taxon>
        <taxon>Neoptera</taxon>
        <taxon>Endopterygota</taxon>
        <taxon>Coleoptera</taxon>
        <taxon>Polyphaga</taxon>
        <taxon>Cucujiformia</taxon>
        <taxon>Tenebrionidae</taxon>
        <taxon>Zophobas</taxon>
    </lineage>
</organism>
<feature type="signal peptide" evidence="4">
    <location>
        <begin position="1"/>
        <end position="15"/>
    </location>
</feature>
<dbReference type="PROSITE" id="PS00233">
    <property type="entry name" value="CHIT_BIND_RR_1"/>
    <property type="match status" value="1"/>
</dbReference>
<evidence type="ECO:0000256" key="2">
    <source>
        <dbReference type="PROSITE-ProRule" id="PRU00497"/>
    </source>
</evidence>
<keyword evidence="4" id="KW-0732">Signal</keyword>
<feature type="compositionally biased region" description="Low complexity" evidence="3">
    <location>
        <begin position="183"/>
        <end position="192"/>
    </location>
</feature>
<evidence type="ECO:0000256" key="4">
    <source>
        <dbReference type="SAM" id="SignalP"/>
    </source>
</evidence>
<feature type="compositionally biased region" description="Gly residues" evidence="3">
    <location>
        <begin position="43"/>
        <end position="85"/>
    </location>
</feature>
<dbReference type="PRINTS" id="PR00947">
    <property type="entry name" value="CUTICLE"/>
</dbReference>
<feature type="chain" id="PRO_5041349304" description="Pupal cuticle protein 20-like" evidence="4">
    <location>
        <begin position="16"/>
        <end position="227"/>
    </location>
</feature>
<evidence type="ECO:0000256" key="1">
    <source>
        <dbReference type="ARBA" id="ARBA00022460"/>
    </source>
</evidence>
<proteinExistence type="predicted"/>
<feature type="region of interest" description="Disordered" evidence="3">
    <location>
        <begin position="159"/>
        <end position="227"/>
    </location>
</feature>
<dbReference type="PANTHER" id="PTHR10380:SF173">
    <property type="entry name" value="CUTICULAR PROTEIN 47EF, ISOFORM C-RELATED"/>
    <property type="match status" value="1"/>
</dbReference>
<dbReference type="PANTHER" id="PTHR10380">
    <property type="entry name" value="CUTICLE PROTEIN"/>
    <property type="match status" value="1"/>
</dbReference>
<dbReference type="InterPro" id="IPR050468">
    <property type="entry name" value="Cuticle_Struct_Prot"/>
</dbReference>
<name>A0AA38IHR8_9CUCU</name>
<evidence type="ECO:0008006" key="7">
    <source>
        <dbReference type="Google" id="ProtNLM"/>
    </source>
</evidence>
<keyword evidence="1 2" id="KW-0193">Cuticle</keyword>
<reference evidence="5" key="1">
    <citation type="journal article" date="2023" name="G3 (Bethesda)">
        <title>Whole genome assemblies of Zophobas morio and Tenebrio molitor.</title>
        <authorList>
            <person name="Kaur S."/>
            <person name="Stinson S.A."/>
            <person name="diCenzo G.C."/>
        </authorList>
    </citation>
    <scope>NUCLEOTIDE SEQUENCE</scope>
    <source>
        <strain evidence="5">QUZm001</strain>
    </source>
</reference>
<feature type="compositionally biased region" description="Gly residues" evidence="3">
    <location>
        <begin position="193"/>
        <end position="227"/>
    </location>
</feature>
<keyword evidence="6" id="KW-1185">Reference proteome</keyword>
<evidence type="ECO:0000256" key="3">
    <source>
        <dbReference type="SAM" id="MobiDB-lite"/>
    </source>
</evidence>
<dbReference type="EMBL" id="JALNTZ010000004">
    <property type="protein sequence ID" value="KAJ3654476.1"/>
    <property type="molecule type" value="Genomic_DNA"/>
</dbReference>
<sequence length="227" mass="22100">MKLVLVSFLVGVCSAARLENTYLPPNGANGAGGGPGLAAPRPGGNGNGNGNGNGGRGGGGPGPLYGAPNGGRNGGRGGNGGANGAGGEPIPILSYENVNNGDGSYQWSYETGNGIKAEEQGELKNAGTDDEAQSAVGSFSYTAPDGQKITIEYTADENGFVPKGDHLPTPPPIPEEILKSLEENAAAEAAAGATGGGNGYPRGNGNGGNGGPRGNGNGGGGGNGYRY</sequence>
<dbReference type="GO" id="GO:0008010">
    <property type="term" value="F:structural constituent of chitin-based larval cuticle"/>
    <property type="evidence" value="ECO:0007669"/>
    <property type="project" value="TreeGrafter"/>
</dbReference>
<evidence type="ECO:0000313" key="5">
    <source>
        <dbReference type="EMBL" id="KAJ3654476.1"/>
    </source>
</evidence>
<protein>
    <recommendedName>
        <fullName evidence="7">Pupal cuticle protein 20-like</fullName>
    </recommendedName>
</protein>
<dbReference type="Proteomes" id="UP001168821">
    <property type="component" value="Unassembled WGS sequence"/>
</dbReference>
<dbReference type="AlphaFoldDB" id="A0AA38IHR8"/>
<dbReference type="PROSITE" id="PS51155">
    <property type="entry name" value="CHIT_BIND_RR_2"/>
    <property type="match status" value="1"/>
</dbReference>